<feature type="signal peptide" evidence="1">
    <location>
        <begin position="1"/>
        <end position="19"/>
    </location>
</feature>
<gene>
    <name evidence="2" type="ORF">GQ607_016964</name>
</gene>
<dbReference type="AlphaFoldDB" id="A0A8H3VXN7"/>
<dbReference type="OrthoDB" id="4806703at2759"/>
<comment type="caution">
    <text evidence="2">The sequence shown here is derived from an EMBL/GenBank/DDBJ whole genome shotgun (WGS) entry which is preliminary data.</text>
</comment>
<protein>
    <submittedName>
        <fullName evidence="2">Uncharacterized protein</fullName>
    </submittedName>
</protein>
<evidence type="ECO:0000313" key="3">
    <source>
        <dbReference type="Proteomes" id="UP000434172"/>
    </source>
</evidence>
<dbReference type="EMBL" id="WOWK01000185">
    <property type="protein sequence ID" value="KAF0315815.1"/>
    <property type="molecule type" value="Genomic_DNA"/>
</dbReference>
<dbReference type="Proteomes" id="UP000434172">
    <property type="component" value="Unassembled WGS sequence"/>
</dbReference>
<sequence>MRFQIVFAVLATYAASVMAGACEDCQTTCPKPSEAECNTLCAPICNAKRFVA</sequence>
<keyword evidence="1" id="KW-0732">Signal</keyword>
<keyword evidence="3" id="KW-1185">Reference proteome</keyword>
<dbReference type="PROSITE" id="PS51257">
    <property type="entry name" value="PROKAR_LIPOPROTEIN"/>
    <property type="match status" value="1"/>
</dbReference>
<reference evidence="2 3" key="1">
    <citation type="submission" date="2019-12" db="EMBL/GenBank/DDBJ databases">
        <title>A genome sequence resource for the geographically widespread anthracnose pathogen Colletotrichum asianum.</title>
        <authorList>
            <person name="Meng Y."/>
        </authorList>
    </citation>
    <scope>NUCLEOTIDE SEQUENCE [LARGE SCALE GENOMIC DNA]</scope>
    <source>
        <strain evidence="2 3">ICMP 18580</strain>
    </source>
</reference>
<evidence type="ECO:0000256" key="1">
    <source>
        <dbReference type="SAM" id="SignalP"/>
    </source>
</evidence>
<evidence type="ECO:0000313" key="2">
    <source>
        <dbReference type="EMBL" id="KAF0315815.1"/>
    </source>
</evidence>
<proteinExistence type="predicted"/>
<feature type="chain" id="PRO_5034644398" evidence="1">
    <location>
        <begin position="20"/>
        <end position="52"/>
    </location>
</feature>
<accession>A0A8H3VXN7</accession>
<name>A0A8H3VXN7_9PEZI</name>
<organism evidence="2 3">
    <name type="scientific">Colletotrichum asianum</name>
    <dbReference type="NCBI Taxonomy" id="702518"/>
    <lineage>
        <taxon>Eukaryota</taxon>
        <taxon>Fungi</taxon>
        <taxon>Dikarya</taxon>
        <taxon>Ascomycota</taxon>
        <taxon>Pezizomycotina</taxon>
        <taxon>Sordariomycetes</taxon>
        <taxon>Hypocreomycetidae</taxon>
        <taxon>Glomerellales</taxon>
        <taxon>Glomerellaceae</taxon>
        <taxon>Colletotrichum</taxon>
        <taxon>Colletotrichum gloeosporioides species complex</taxon>
    </lineage>
</organism>